<geneLocation type="plasmid" evidence="7">
    <name>p12949-HI2</name>
</geneLocation>
<keyword evidence="3" id="KW-0238">DNA-binding</keyword>
<evidence type="ECO:0000256" key="3">
    <source>
        <dbReference type="ARBA" id="ARBA00023125"/>
    </source>
</evidence>
<dbReference type="Pfam" id="PF13700">
    <property type="entry name" value="DUF4158"/>
    <property type="match status" value="1"/>
</dbReference>
<dbReference type="NCBIfam" id="NF033527">
    <property type="entry name" value="transpos_Tn3"/>
    <property type="match status" value="1"/>
</dbReference>
<dbReference type="Pfam" id="PF01526">
    <property type="entry name" value="DDE_Tnp_Tn3"/>
    <property type="match status" value="1"/>
</dbReference>
<keyword evidence="2" id="KW-0815">Transposition</keyword>
<evidence type="ECO:0000313" key="7">
    <source>
        <dbReference type="EMBL" id="QEQ69324.1"/>
    </source>
</evidence>
<feature type="domain" description="Tn3 transposase DDE" evidence="5">
    <location>
        <begin position="587"/>
        <end position="976"/>
    </location>
</feature>
<keyword evidence="7" id="KW-0614">Plasmid</keyword>
<dbReference type="GO" id="GO:0004803">
    <property type="term" value="F:transposase activity"/>
    <property type="evidence" value="ECO:0007669"/>
    <property type="project" value="InterPro"/>
</dbReference>
<reference evidence="7" key="1">
    <citation type="submission" date="2019-01" db="EMBL/GenBank/DDBJ databases">
        <authorList>
            <person name="Liang Q."/>
            <person name="Zhou D."/>
        </authorList>
    </citation>
    <scope>NUCLEOTIDE SEQUENCE</scope>
    <source>
        <strain evidence="7">12949</strain>
        <plasmid evidence="7">p12949-HI2</plasmid>
    </source>
</reference>
<evidence type="ECO:0000259" key="5">
    <source>
        <dbReference type="Pfam" id="PF01526"/>
    </source>
</evidence>
<dbReference type="InterPro" id="IPR002513">
    <property type="entry name" value="Tn3_Tnp_DDE_dom"/>
</dbReference>
<evidence type="ECO:0000256" key="4">
    <source>
        <dbReference type="ARBA" id="ARBA00023172"/>
    </source>
</evidence>
<name>A0A5P1PJC3_ENTCL</name>
<dbReference type="EMBL" id="MK413720">
    <property type="protein sequence ID" value="QEQ69324.1"/>
    <property type="molecule type" value="Genomic_DNA"/>
</dbReference>
<dbReference type="InterPro" id="IPR025296">
    <property type="entry name" value="DUF4158"/>
</dbReference>
<evidence type="ECO:0000256" key="1">
    <source>
        <dbReference type="ARBA" id="ARBA00009402"/>
    </source>
</evidence>
<organism evidence="7">
    <name type="scientific">Enterobacter cloacae</name>
    <dbReference type="NCBI Taxonomy" id="550"/>
    <lineage>
        <taxon>Bacteria</taxon>
        <taxon>Pseudomonadati</taxon>
        <taxon>Pseudomonadota</taxon>
        <taxon>Gammaproteobacteria</taxon>
        <taxon>Enterobacterales</taxon>
        <taxon>Enterobacteriaceae</taxon>
        <taxon>Enterobacter</taxon>
        <taxon>Enterobacter cloacae complex</taxon>
    </lineage>
</organism>
<proteinExistence type="inferred from homology"/>
<dbReference type="InterPro" id="IPR047653">
    <property type="entry name" value="Tn3-like_transpos"/>
</dbReference>
<evidence type="ECO:0000256" key="2">
    <source>
        <dbReference type="ARBA" id="ARBA00022578"/>
    </source>
</evidence>
<dbReference type="GO" id="GO:0006313">
    <property type="term" value="P:DNA transposition"/>
    <property type="evidence" value="ECO:0007669"/>
    <property type="project" value="InterPro"/>
</dbReference>
<evidence type="ECO:0000259" key="6">
    <source>
        <dbReference type="Pfam" id="PF13700"/>
    </source>
</evidence>
<feature type="domain" description="DUF4158" evidence="6">
    <location>
        <begin position="5"/>
        <end position="172"/>
    </location>
</feature>
<sequence>MAADFLTDKQTQNYGRYAAEPNEIQLARYFHLDERDLTFINLRRGRHNRLGIALQLTTARFLGTFLSDLMQIPPGVQFYVARQLNIRYPEIISRYAQRENTRWEHHGLIRQHYSYHDFGDFPWSFRLKRLLYTRAWLSNERPGLMFDFATAWLLQNKVLLPAASTLTRVIGEIRERATRRLWRKLAALPNRWQTAQLAGLLEIPEGQRLSVMEHLKRGPVTISGPAFTEALERYTRLRSLEFSCLNFTGLPAIQLRNLARYAGMASVKYISRMPEERRLAILTAFVKAQEISALDEAVDVLDMLILNITREAKKTGQKKRLRTLKDLDRAALLLARACALLLDEDTADDLLRKTIFSSVSVARLAESVEKVNELARPQDTNFQDEMVEQYGRVRRFLPALLRDLHFRAAPDGEHTLAAIHYLAELNGSKKRILDDAPEHIISGPWKRLVYDADGRIQRAGYSLCLLERLQDALRRRDIWLENSDRWGDPRQKLLQGEEWQAQRVPVCRALGHPTNGSKASEQLAAQLDETWKTVASRFDRNTAVDICNEGKHPSLTISSLDKLDEPPALIQLSSRVRQLLPPVDLTELLLEIDARTGFTREFSHVSESGARAQDLHISLCAVMLAEACNIGHEPLIKHNIPALTRHRLSWVKQNYIRAETLVSANARLVDFQSSLALAGYWGGGEVASADGMRFVTPVKTVNSGPNRKYFGSGRGITWYNFVSDQYSGFHGIVIPGTLRDSIFVLEGLLEQQTGLNPVEIMTDTAGTSDIIFGLFWLLGYQFSPRLADAGEAVFWRADKAANYGALDKLARGCVDLSKIESHWDEMMRTAGSLKLGTIHASELIRSLLRSTRPSGLAQAIMEVGRVNKTLYLLNYIDDEDYRRRILTQLNRGEGRHAVARAICYGQRGEIRKRYREGQEDQLGALGLVTNAVVLWNTLYMQEALSHLRSIGEGPEDEHIARLSPLMHGHINMLGHYTFTLPEDILKGELRPLNFNLNNELSP</sequence>
<dbReference type="GO" id="GO:0003677">
    <property type="term" value="F:DNA binding"/>
    <property type="evidence" value="ECO:0007669"/>
    <property type="project" value="UniProtKB-KW"/>
</dbReference>
<dbReference type="RefSeq" id="WP_172694142.1">
    <property type="nucleotide sequence ID" value="NZ_MK413720.1"/>
</dbReference>
<accession>A0A5P1PJC3</accession>
<dbReference type="AlphaFoldDB" id="A0A5P1PJC3"/>
<comment type="similarity">
    <text evidence="1">Belongs to the transposase 7 family.</text>
</comment>
<protein>
    <submittedName>
        <fullName evidence="7">Mobile element protein</fullName>
    </submittedName>
</protein>
<keyword evidence="4" id="KW-0233">DNA recombination</keyword>